<dbReference type="EMBL" id="CP060637">
    <property type="protein sequence ID" value="QNM16050.1"/>
    <property type="molecule type" value="Genomic_DNA"/>
</dbReference>
<sequence length="268" mass="31186">MKNFDILTLINENDKNTITEMIEKEGKFKTLSSFSQILDKRAYVTIDTLGNIKRKNGSMALPMFAFFDESSVLADVILKYSDLKERQIIDKIERFSNTDTKKVRENLVKTIFNGNLDFAKKYGKELFMRDRNDFYNLIATFVVMGNSSSLKSLFLLAFKKIMENMEYDGNIFFLFISFITKYRDNTSYYEACNNDNYTLETIKNLLKENENVLNSTLGLGILCNLNIIENFDIPNKDKVLSKIAFEIKSYESLTELSQEEQQLLKLFL</sequence>
<accession>A0A7G9GZ18</accession>
<protein>
    <submittedName>
        <fullName evidence="1">Uncharacterized protein</fullName>
    </submittedName>
</protein>
<reference evidence="1 2" key="1">
    <citation type="submission" date="2020-08" db="EMBL/GenBank/DDBJ databases">
        <authorList>
            <person name="Liu C."/>
            <person name="Sun Q."/>
        </authorList>
    </citation>
    <scope>NUCLEOTIDE SEQUENCE [LARGE SCALE GENOMIC DNA]</scope>
    <source>
        <strain evidence="1 2">NSJ-57</strain>
    </source>
</reference>
<proteinExistence type="predicted"/>
<name>A0A7G9GZ18_9FUSO</name>
<evidence type="ECO:0000313" key="1">
    <source>
        <dbReference type="EMBL" id="QNM16050.1"/>
    </source>
</evidence>
<dbReference type="RefSeq" id="WP_187423196.1">
    <property type="nucleotide sequence ID" value="NZ_CP060637.1"/>
</dbReference>
<keyword evidence="2" id="KW-1185">Reference proteome</keyword>
<gene>
    <name evidence="1" type="ORF">H9Q81_04285</name>
</gene>
<organism evidence="1 2">
    <name type="scientific">Fusobacterium hominis</name>
    <dbReference type="NCBI Taxonomy" id="2764326"/>
    <lineage>
        <taxon>Bacteria</taxon>
        <taxon>Fusobacteriati</taxon>
        <taxon>Fusobacteriota</taxon>
        <taxon>Fusobacteriia</taxon>
        <taxon>Fusobacteriales</taxon>
        <taxon>Fusobacteriaceae</taxon>
        <taxon>Fusobacterium</taxon>
    </lineage>
</organism>
<dbReference type="AlphaFoldDB" id="A0A7G9GZ18"/>
<dbReference type="Proteomes" id="UP000515913">
    <property type="component" value="Chromosome"/>
</dbReference>
<dbReference type="KEGG" id="fho:H9Q81_04285"/>
<evidence type="ECO:0000313" key="2">
    <source>
        <dbReference type="Proteomes" id="UP000515913"/>
    </source>
</evidence>